<keyword evidence="1" id="KW-0805">Transcription regulation</keyword>
<evidence type="ECO:0000256" key="3">
    <source>
        <dbReference type="ARBA" id="ARBA00023163"/>
    </source>
</evidence>
<dbReference type="Gene3D" id="3.40.50.2300">
    <property type="match status" value="2"/>
</dbReference>
<keyword evidence="6" id="KW-1185">Reference proteome</keyword>
<evidence type="ECO:0000259" key="4">
    <source>
        <dbReference type="PROSITE" id="PS50932"/>
    </source>
</evidence>
<feature type="domain" description="HTH lacI-type" evidence="4">
    <location>
        <begin position="8"/>
        <end position="62"/>
    </location>
</feature>
<dbReference type="EMBL" id="JAKZBV010000001">
    <property type="protein sequence ID" value="MCH6470074.1"/>
    <property type="molecule type" value="Genomic_DNA"/>
</dbReference>
<dbReference type="InterPro" id="IPR010982">
    <property type="entry name" value="Lambda_DNA-bd_dom_sf"/>
</dbReference>
<dbReference type="CDD" id="cd06267">
    <property type="entry name" value="PBP1_LacI_sugar_binding-like"/>
    <property type="match status" value="1"/>
</dbReference>
<dbReference type="Gene3D" id="1.10.260.40">
    <property type="entry name" value="lambda repressor-like DNA-binding domains"/>
    <property type="match status" value="1"/>
</dbReference>
<sequence length="347" mass="37574">MDKIQARATIRDVARQAGVSTAAVSKVLRGAYGVSPAMKERVEAAITALEYRPLAVARGMRGRSYTLGVFLVDLSNTFFSVLVEGIRDVAEERDYQVLIGQARQGLDAQRRLIEAMVDRRMDGLLLIAPFGPDEELERLGASIPVVVLGRHGPARHFDTVASDDVEGSGLIVDHLVSLGHERISFLGHHEPGDQPTMPQTVRARGYDLAMQRHGLERWIDHIPGRWGTEGGLAAGRMIATREQRPTALHGGADVAALGAFTALVESGLRVPDDVSIVGYDNVPASALPPISLTTVDQSGVAMGRQAAELLLTRMDGRRESQHVLIPPRLVVRHTTAPSPEYSSTPQE</sequence>
<protein>
    <submittedName>
        <fullName evidence="5">LacI family transcriptional regulator</fullName>
    </submittedName>
</protein>
<dbReference type="RefSeq" id="WP_241053575.1">
    <property type="nucleotide sequence ID" value="NZ_JAKZBV010000001.1"/>
</dbReference>
<dbReference type="PANTHER" id="PTHR30146:SF109">
    <property type="entry name" value="HTH-TYPE TRANSCRIPTIONAL REGULATOR GALS"/>
    <property type="match status" value="1"/>
</dbReference>
<accession>A0ABS9U076</accession>
<dbReference type="InterPro" id="IPR028082">
    <property type="entry name" value="Peripla_BP_I"/>
</dbReference>
<dbReference type="InterPro" id="IPR000843">
    <property type="entry name" value="HTH_LacI"/>
</dbReference>
<evidence type="ECO:0000313" key="6">
    <source>
        <dbReference type="Proteomes" id="UP001202922"/>
    </source>
</evidence>
<dbReference type="SUPFAM" id="SSF47413">
    <property type="entry name" value="lambda repressor-like DNA-binding domains"/>
    <property type="match status" value="1"/>
</dbReference>
<keyword evidence="2" id="KW-0238">DNA-binding</keyword>
<evidence type="ECO:0000256" key="2">
    <source>
        <dbReference type="ARBA" id="ARBA00023125"/>
    </source>
</evidence>
<proteinExistence type="predicted"/>
<keyword evidence="3" id="KW-0804">Transcription</keyword>
<comment type="caution">
    <text evidence="5">The sequence shown here is derived from an EMBL/GenBank/DDBJ whole genome shotgun (WGS) entry which is preliminary data.</text>
</comment>
<dbReference type="Pfam" id="PF00356">
    <property type="entry name" value="LacI"/>
    <property type="match status" value="1"/>
</dbReference>
<reference evidence="5 6" key="1">
    <citation type="submission" date="2022-03" db="EMBL/GenBank/DDBJ databases">
        <title>Sinomonas sp. isolated from a soil.</title>
        <authorList>
            <person name="Han J."/>
            <person name="Kim D.-U."/>
        </authorList>
    </citation>
    <scope>NUCLEOTIDE SEQUENCE [LARGE SCALE GENOMIC DNA]</scope>
    <source>
        <strain evidence="5 6">5-5</strain>
    </source>
</reference>
<dbReference type="PROSITE" id="PS00356">
    <property type="entry name" value="HTH_LACI_1"/>
    <property type="match status" value="1"/>
</dbReference>
<dbReference type="PROSITE" id="PS50932">
    <property type="entry name" value="HTH_LACI_2"/>
    <property type="match status" value="1"/>
</dbReference>
<gene>
    <name evidence="5" type="ORF">L0M17_08805</name>
</gene>
<evidence type="ECO:0000256" key="1">
    <source>
        <dbReference type="ARBA" id="ARBA00023015"/>
    </source>
</evidence>
<dbReference type="Proteomes" id="UP001202922">
    <property type="component" value="Unassembled WGS sequence"/>
</dbReference>
<dbReference type="SMART" id="SM00354">
    <property type="entry name" value="HTH_LACI"/>
    <property type="match status" value="1"/>
</dbReference>
<dbReference type="CDD" id="cd01392">
    <property type="entry name" value="HTH_LacI"/>
    <property type="match status" value="1"/>
</dbReference>
<name>A0ABS9U076_9MICC</name>
<evidence type="ECO:0000313" key="5">
    <source>
        <dbReference type="EMBL" id="MCH6470074.1"/>
    </source>
</evidence>
<organism evidence="5 6">
    <name type="scientific">Sinomonas terrae</name>
    <dbReference type="NCBI Taxonomy" id="2908838"/>
    <lineage>
        <taxon>Bacteria</taxon>
        <taxon>Bacillati</taxon>
        <taxon>Actinomycetota</taxon>
        <taxon>Actinomycetes</taxon>
        <taxon>Micrococcales</taxon>
        <taxon>Micrococcaceae</taxon>
        <taxon>Sinomonas</taxon>
    </lineage>
</organism>
<dbReference type="SUPFAM" id="SSF53822">
    <property type="entry name" value="Periplasmic binding protein-like I"/>
    <property type="match status" value="1"/>
</dbReference>
<dbReference type="InterPro" id="IPR046335">
    <property type="entry name" value="LacI/GalR-like_sensor"/>
</dbReference>
<dbReference type="Pfam" id="PF13377">
    <property type="entry name" value="Peripla_BP_3"/>
    <property type="match status" value="1"/>
</dbReference>
<dbReference type="PANTHER" id="PTHR30146">
    <property type="entry name" value="LACI-RELATED TRANSCRIPTIONAL REPRESSOR"/>
    <property type="match status" value="1"/>
</dbReference>